<feature type="domain" description="MaoC-like" evidence="1">
    <location>
        <begin position="12"/>
        <end position="92"/>
    </location>
</feature>
<name>A0A2S9Q9J5_9HYPH</name>
<dbReference type="OrthoDB" id="9800237at2"/>
<dbReference type="Proteomes" id="UP000237682">
    <property type="component" value="Unassembled WGS sequence"/>
</dbReference>
<gene>
    <name evidence="2" type="ORF">C5L14_17375</name>
</gene>
<evidence type="ECO:0000313" key="2">
    <source>
        <dbReference type="EMBL" id="PRH86028.1"/>
    </source>
</evidence>
<dbReference type="InterPro" id="IPR029069">
    <property type="entry name" value="HotDog_dom_sf"/>
</dbReference>
<proteinExistence type="predicted"/>
<dbReference type="RefSeq" id="WP_105863327.1">
    <property type="nucleotide sequence ID" value="NZ_PUEJ01000006.1"/>
</dbReference>
<dbReference type="PANTHER" id="PTHR43437">
    <property type="entry name" value="HYDROXYACYL-THIOESTER DEHYDRATASE TYPE 2, MITOCHONDRIAL-RELATED"/>
    <property type="match status" value="1"/>
</dbReference>
<dbReference type="Pfam" id="PF01575">
    <property type="entry name" value="MaoC_dehydratas"/>
    <property type="match status" value="1"/>
</dbReference>
<dbReference type="SUPFAM" id="SSF54637">
    <property type="entry name" value="Thioesterase/thiol ester dehydrase-isomerase"/>
    <property type="match status" value="1"/>
</dbReference>
<dbReference type="InterPro" id="IPR050965">
    <property type="entry name" value="UPF0336/Enoyl-CoA_hydratase"/>
</dbReference>
<organism evidence="2 3">
    <name type="scientific">Labrys okinawensis</name>
    <dbReference type="NCBI Taxonomy" id="346911"/>
    <lineage>
        <taxon>Bacteria</taxon>
        <taxon>Pseudomonadati</taxon>
        <taxon>Pseudomonadota</taxon>
        <taxon>Alphaproteobacteria</taxon>
        <taxon>Hyphomicrobiales</taxon>
        <taxon>Xanthobacteraceae</taxon>
        <taxon>Labrys</taxon>
    </lineage>
</organism>
<dbReference type="GO" id="GO:0004312">
    <property type="term" value="F:fatty acid synthase activity"/>
    <property type="evidence" value="ECO:0007669"/>
    <property type="project" value="InterPro"/>
</dbReference>
<dbReference type="CDD" id="cd03441">
    <property type="entry name" value="R_hydratase_like"/>
    <property type="match status" value="1"/>
</dbReference>
<comment type="caution">
    <text evidence="2">The sequence shown here is derived from an EMBL/GenBank/DDBJ whole genome shotgun (WGS) entry which is preliminary data.</text>
</comment>
<dbReference type="InterPro" id="IPR003965">
    <property type="entry name" value="Fatty_acid_synthase"/>
</dbReference>
<dbReference type="GO" id="GO:0006633">
    <property type="term" value="P:fatty acid biosynthetic process"/>
    <property type="evidence" value="ECO:0007669"/>
    <property type="project" value="InterPro"/>
</dbReference>
<dbReference type="GO" id="GO:0005835">
    <property type="term" value="C:fatty acid synthase complex"/>
    <property type="evidence" value="ECO:0007669"/>
    <property type="project" value="InterPro"/>
</dbReference>
<keyword evidence="3" id="KW-1185">Reference proteome</keyword>
<accession>A0A2S9Q9J5</accession>
<dbReference type="AlphaFoldDB" id="A0A2S9Q9J5"/>
<evidence type="ECO:0000259" key="1">
    <source>
        <dbReference type="Pfam" id="PF01575"/>
    </source>
</evidence>
<reference evidence="2 3" key="1">
    <citation type="submission" date="2018-02" db="EMBL/GenBank/DDBJ databases">
        <title>Whole genome sequencing of endophytic bacterium.</title>
        <authorList>
            <person name="Eedara R."/>
            <person name="Podile A.R."/>
        </authorList>
    </citation>
    <scope>NUCLEOTIDE SEQUENCE [LARGE SCALE GENOMIC DNA]</scope>
    <source>
        <strain evidence="2 3">RP1T</strain>
    </source>
</reference>
<evidence type="ECO:0000313" key="3">
    <source>
        <dbReference type="Proteomes" id="UP000237682"/>
    </source>
</evidence>
<dbReference type="Gene3D" id="3.10.129.10">
    <property type="entry name" value="Hotdog Thioesterase"/>
    <property type="match status" value="1"/>
</dbReference>
<dbReference type="PANTHER" id="PTHR43437:SF3">
    <property type="entry name" value="HYDROXYACYL-THIOESTER DEHYDRATASE TYPE 2, MITOCHONDRIAL"/>
    <property type="match status" value="1"/>
</dbReference>
<dbReference type="GO" id="GO:0019171">
    <property type="term" value="F:(3R)-hydroxyacyl-[acyl-carrier-protein] dehydratase activity"/>
    <property type="evidence" value="ECO:0007669"/>
    <property type="project" value="TreeGrafter"/>
</dbReference>
<dbReference type="EMBL" id="PUEJ01000006">
    <property type="protein sequence ID" value="PRH86028.1"/>
    <property type="molecule type" value="Genomic_DNA"/>
</dbReference>
<protein>
    <recommendedName>
        <fullName evidence="1">MaoC-like domain-containing protein</fullName>
    </recommendedName>
</protein>
<dbReference type="PRINTS" id="PR01483">
    <property type="entry name" value="FASYNTHASE"/>
</dbReference>
<sequence>MSAVMPPLVIGPIGPATVEAFARASGDTNPLHVSAAIARTIGLQAAPVHGMLLVAYLHEAVRRFLPEATVAGLSTRFMAPVPVGASVEISGRTVKRHEDGGPAVLRLFVKTGNGVLACMAEATLSRAMEDGS</sequence>
<dbReference type="InterPro" id="IPR002539">
    <property type="entry name" value="MaoC-like_dom"/>
</dbReference>